<dbReference type="FunFam" id="3.40.50.300:FF:000138">
    <property type="entry name" value="DNA helicase"/>
    <property type="match status" value="1"/>
</dbReference>
<dbReference type="OrthoDB" id="844at2759"/>
<dbReference type="PRINTS" id="PR01657">
    <property type="entry name" value="MCMFAMILY"/>
</dbReference>
<keyword evidence="15" id="KW-0131">Cell cycle</keyword>
<dbReference type="Gene3D" id="3.30.1640.10">
    <property type="entry name" value="mini-chromosome maintenance (MCM) complex, chain A, domain 1"/>
    <property type="match status" value="1"/>
</dbReference>
<keyword evidence="6" id="KW-0479">Metal-binding</keyword>
<keyword evidence="5" id="KW-0235">DNA replication</keyword>
<evidence type="ECO:0000256" key="14">
    <source>
        <dbReference type="ARBA" id="ARBA00023242"/>
    </source>
</evidence>
<comment type="caution">
    <text evidence="18">The sequence shown here is derived from an EMBL/GenBank/DDBJ whole genome shotgun (WGS) entry which is preliminary data.</text>
</comment>
<feature type="compositionally biased region" description="Low complexity" evidence="16">
    <location>
        <begin position="69"/>
        <end position="79"/>
    </location>
</feature>
<evidence type="ECO:0000259" key="17">
    <source>
        <dbReference type="PROSITE" id="PS50051"/>
    </source>
</evidence>
<evidence type="ECO:0000256" key="15">
    <source>
        <dbReference type="ARBA" id="ARBA00023306"/>
    </source>
</evidence>
<dbReference type="InterPro" id="IPR033762">
    <property type="entry name" value="MCM_OB"/>
</dbReference>
<dbReference type="EC" id="3.6.4.12" evidence="3"/>
<keyword evidence="14" id="KW-0539">Nucleus</keyword>
<keyword evidence="19" id="KW-1185">Reference proteome</keyword>
<keyword evidence="13" id="KW-0238">DNA-binding</keyword>
<name>A0A5J4YTN9_PORPP</name>
<dbReference type="Pfam" id="PF17207">
    <property type="entry name" value="MCM_OB"/>
    <property type="match status" value="1"/>
</dbReference>
<dbReference type="InterPro" id="IPR027925">
    <property type="entry name" value="MCM_N"/>
</dbReference>
<dbReference type="GO" id="GO:1902975">
    <property type="term" value="P:mitotic DNA replication initiation"/>
    <property type="evidence" value="ECO:0007669"/>
    <property type="project" value="TreeGrafter"/>
</dbReference>
<evidence type="ECO:0000256" key="5">
    <source>
        <dbReference type="ARBA" id="ARBA00022705"/>
    </source>
</evidence>
<dbReference type="PANTHER" id="PTHR11630:SF44">
    <property type="entry name" value="DNA REPLICATION LICENSING FACTOR MCM2"/>
    <property type="match status" value="1"/>
</dbReference>
<evidence type="ECO:0000256" key="6">
    <source>
        <dbReference type="ARBA" id="ARBA00022723"/>
    </source>
</evidence>
<dbReference type="GO" id="GO:0043138">
    <property type="term" value="F:3'-5' DNA helicase activity"/>
    <property type="evidence" value="ECO:0007669"/>
    <property type="project" value="TreeGrafter"/>
</dbReference>
<feature type="compositionally biased region" description="Basic residues" evidence="16">
    <location>
        <begin position="1"/>
        <end position="12"/>
    </location>
</feature>
<keyword evidence="10" id="KW-0347">Helicase</keyword>
<dbReference type="OMA" id="TYERVTT"/>
<dbReference type="Pfam" id="PF23669">
    <property type="entry name" value="WHD_MCM2"/>
    <property type="match status" value="1"/>
</dbReference>
<dbReference type="PROSITE" id="PS00847">
    <property type="entry name" value="MCM_1"/>
    <property type="match status" value="1"/>
</dbReference>
<dbReference type="InterPro" id="IPR041562">
    <property type="entry name" value="MCM_lid"/>
</dbReference>
<evidence type="ECO:0000256" key="7">
    <source>
        <dbReference type="ARBA" id="ARBA00022741"/>
    </source>
</evidence>
<dbReference type="Pfam" id="PF14551">
    <property type="entry name" value="MCM_N"/>
    <property type="match status" value="1"/>
</dbReference>
<dbReference type="PANTHER" id="PTHR11630">
    <property type="entry name" value="DNA REPLICATION LICENSING FACTOR MCM FAMILY MEMBER"/>
    <property type="match status" value="1"/>
</dbReference>
<evidence type="ECO:0000256" key="4">
    <source>
        <dbReference type="ARBA" id="ARBA00018925"/>
    </source>
</evidence>
<reference evidence="19" key="1">
    <citation type="journal article" date="2019" name="Nat. Commun.">
        <title>Expansion of phycobilisome linker gene families in mesophilic red algae.</title>
        <authorList>
            <person name="Lee J."/>
            <person name="Kim D."/>
            <person name="Bhattacharya D."/>
            <person name="Yoon H.S."/>
        </authorList>
    </citation>
    <scope>NUCLEOTIDE SEQUENCE [LARGE SCALE GENOMIC DNA]</scope>
    <source>
        <strain evidence="19">CCMP 1328</strain>
    </source>
</reference>
<evidence type="ECO:0000256" key="10">
    <source>
        <dbReference type="ARBA" id="ARBA00022806"/>
    </source>
</evidence>
<dbReference type="InterPro" id="IPR012340">
    <property type="entry name" value="NA-bd_OB-fold"/>
</dbReference>
<dbReference type="GO" id="GO:0017116">
    <property type="term" value="F:single-stranded DNA helicase activity"/>
    <property type="evidence" value="ECO:0007669"/>
    <property type="project" value="TreeGrafter"/>
</dbReference>
<keyword evidence="7" id="KW-0547">Nucleotide-binding</keyword>
<dbReference type="GO" id="GO:0016787">
    <property type="term" value="F:hydrolase activity"/>
    <property type="evidence" value="ECO:0007669"/>
    <property type="project" value="UniProtKB-KW"/>
</dbReference>
<dbReference type="GO" id="GO:0008270">
    <property type="term" value="F:zinc ion binding"/>
    <property type="evidence" value="ECO:0007669"/>
    <property type="project" value="UniProtKB-KW"/>
</dbReference>
<dbReference type="InterPro" id="IPR008045">
    <property type="entry name" value="MCM2"/>
</dbReference>
<feature type="compositionally biased region" description="Acidic residues" evidence="16">
    <location>
        <begin position="103"/>
        <end position="124"/>
    </location>
</feature>
<comment type="similarity">
    <text evidence="2">Belongs to the MCM family.</text>
</comment>
<keyword evidence="12" id="KW-0067">ATP-binding</keyword>
<dbReference type="SUPFAM" id="SSF52540">
    <property type="entry name" value="P-loop containing nucleoside triphosphate hydrolases"/>
    <property type="match status" value="1"/>
</dbReference>
<dbReference type="InterPro" id="IPR031327">
    <property type="entry name" value="MCM"/>
</dbReference>
<dbReference type="InterPro" id="IPR027417">
    <property type="entry name" value="P-loop_NTPase"/>
</dbReference>
<feature type="region of interest" description="Disordered" evidence="16">
    <location>
        <begin position="1"/>
        <end position="127"/>
    </location>
</feature>
<dbReference type="Proteomes" id="UP000324585">
    <property type="component" value="Unassembled WGS sequence"/>
</dbReference>
<proteinExistence type="inferred from homology"/>
<dbReference type="AlphaFoldDB" id="A0A5J4YTN9"/>
<organism evidence="18 19">
    <name type="scientific">Porphyridium purpureum</name>
    <name type="common">Red alga</name>
    <name type="synonym">Porphyridium cruentum</name>
    <dbReference type="NCBI Taxonomy" id="35688"/>
    <lineage>
        <taxon>Eukaryota</taxon>
        <taxon>Rhodophyta</taxon>
        <taxon>Bangiophyceae</taxon>
        <taxon>Porphyridiales</taxon>
        <taxon>Porphyridiaceae</taxon>
        <taxon>Porphyridium</taxon>
    </lineage>
</organism>
<dbReference type="GO" id="GO:0005634">
    <property type="term" value="C:nucleus"/>
    <property type="evidence" value="ECO:0007669"/>
    <property type="project" value="UniProtKB-SubCell"/>
</dbReference>
<evidence type="ECO:0000256" key="11">
    <source>
        <dbReference type="ARBA" id="ARBA00022833"/>
    </source>
</evidence>
<evidence type="ECO:0000256" key="2">
    <source>
        <dbReference type="ARBA" id="ARBA00008010"/>
    </source>
</evidence>
<keyword evidence="9" id="KW-0378">Hydrolase</keyword>
<accession>A0A5J4YTN9</accession>
<dbReference type="Pfam" id="PF17855">
    <property type="entry name" value="MCM_lid"/>
    <property type="match status" value="1"/>
</dbReference>
<feature type="domain" description="MCM C-terminal AAA(+) ATPase" evidence="17">
    <location>
        <begin position="566"/>
        <end position="772"/>
    </location>
</feature>
<evidence type="ECO:0000256" key="8">
    <source>
        <dbReference type="ARBA" id="ARBA00022771"/>
    </source>
</evidence>
<evidence type="ECO:0000256" key="12">
    <source>
        <dbReference type="ARBA" id="ARBA00022840"/>
    </source>
</evidence>
<dbReference type="Gene3D" id="3.40.50.300">
    <property type="entry name" value="P-loop containing nucleotide triphosphate hydrolases"/>
    <property type="match status" value="1"/>
</dbReference>
<keyword evidence="11" id="KW-0862">Zinc</keyword>
<protein>
    <recommendedName>
        <fullName evidence="4">DNA replication licensing factor MCM2</fullName>
        <ecNumber evidence="3">3.6.4.12</ecNumber>
    </recommendedName>
</protein>
<evidence type="ECO:0000256" key="9">
    <source>
        <dbReference type="ARBA" id="ARBA00022801"/>
    </source>
</evidence>
<dbReference type="Gene3D" id="2.40.50.140">
    <property type="entry name" value="Nucleic acid-binding proteins"/>
    <property type="match status" value="1"/>
</dbReference>
<dbReference type="Pfam" id="PF12619">
    <property type="entry name" value="MCM2_N"/>
    <property type="match status" value="1"/>
</dbReference>
<dbReference type="GO" id="GO:0042555">
    <property type="term" value="C:MCM complex"/>
    <property type="evidence" value="ECO:0007669"/>
    <property type="project" value="InterPro"/>
</dbReference>
<dbReference type="PROSITE" id="PS50051">
    <property type="entry name" value="MCM_2"/>
    <property type="match status" value="1"/>
</dbReference>
<dbReference type="InterPro" id="IPR001208">
    <property type="entry name" value="MCM_dom"/>
</dbReference>
<dbReference type="EMBL" id="VRMN01000005">
    <property type="protein sequence ID" value="KAA8494300.1"/>
    <property type="molecule type" value="Genomic_DNA"/>
</dbReference>
<keyword evidence="8" id="KW-0863">Zinc-finger</keyword>
<gene>
    <name evidence="18" type="ORF">FVE85_4275</name>
</gene>
<feature type="region of interest" description="Disordered" evidence="16">
    <location>
        <begin position="211"/>
        <end position="234"/>
    </location>
</feature>
<dbReference type="GO" id="GO:0005524">
    <property type="term" value="F:ATP binding"/>
    <property type="evidence" value="ECO:0007669"/>
    <property type="project" value="UniProtKB-KW"/>
</dbReference>
<dbReference type="PRINTS" id="PR01658">
    <property type="entry name" value="MCMPROTEIN2"/>
</dbReference>
<dbReference type="InterPro" id="IPR018525">
    <property type="entry name" value="MCM_CS"/>
</dbReference>
<dbReference type="SMART" id="SM00350">
    <property type="entry name" value="MCM"/>
    <property type="match status" value="1"/>
</dbReference>
<dbReference type="Gene3D" id="2.20.28.10">
    <property type="match status" value="1"/>
</dbReference>
<evidence type="ECO:0000313" key="19">
    <source>
        <dbReference type="Proteomes" id="UP000324585"/>
    </source>
</evidence>
<dbReference type="InterPro" id="IPR059098">
    <property type="entry name" value="WHD_MCM2"/>
</dbReference>
<evidence type="ECO:0000256" key="16">
    <source>
        <dbReference type="SAM" id="MobiDB-lite"/>
    </source>
</evidence>
<dbReference type="SUPFAM" id="SSF50249">
    <property type="entry name" value="Nucleic acid-binding proteins"/>
    <property type="match status" value="1"/>
</dbReference>
<sequence length="1013" mass="112307">MAGGTKRTRAARRAVDDVDADEEEQTRHVARARGEAVQSVREDGDEAEEDVLAAGTQFSQPTPRRFSATPHTPHTPMTPLEMRGEAGAGEDDSDRDPERSDQEDGDGDEEEEEGEDLYGDELMEDYERVEELDRYEVDSVAEAESASRLDPRTRRDAERIMQQRDFAEGRFNDRTGALRRLPAALLGPDEPLAGPVPRGFRRNVNHALASGAAANQNGDVPSPDDRSTPSYSQNGSAATALLGRAGSVGMSGDAELAFDDDPNYAIENVQGALSDWLKQERVRRDVRRRFGDFLRHCSDDRTGASVYKSKIRIMCAENRQSVVVSYGHLVSYDPVLAVWVADAPAEMLPLLDSEAFQVTLEFFPEYGAIHPEVFVRIAELPILDNLRDIRHIHLNCLIKVGGVVTRRTSVFPQLKLVKLDCRACGEVLSPHATSHAEPERMVQHCPQCGSRGPFSVNSEQSIFGNYQKLTLQEAPGSVPAGRLPRYKDVIMTGDLIDMARPGDEIEVTGIFQHNVDISANIKNGFPVFSTGIHANHVRKMEDAHADIELSDEDMNELRTLAADPRIAERIVASIAPSIYGHRDIKTAVAHALFSGVSKVVGDGHRTRGDINVLLLGDPGTAKSQILKYIEKTANRAVFTTGKGASAVGLTAAVRKDPVTREWTLEGGALVLADRGVCLIDEFDKMNDQDRTSIHEAMEQQSISISKAGIVTSLQARCSVIAAANPLKGRYDPSLSFFENVDLTEPILSRFDILLVVRDHPDASADETLAKFVVDSHVASHPKDDMELAMDANQTYSRDQPRVPQSGLGDALMSDSGIQLIPQTTLRKYLLYARRFVQPRLNNLDEDKLTRLYVQLRHESVATGGLPISVRHLESLVRITEAHARMHLREYVTDQDLDAAIAIVLESFFQSQKYSVMRGLKRTFHRFLQYARNANDILFYVLTALVRDYASANRHKVAASGQVELELDDFEARAAELGIQTLNLDAFYKSASFSQRDFILHRDSRKIVKLLQRA</sequence>
<evidence type="ECO:0000256" key="1">
    <source>
        <dbReference type="ARBA" id="ARBA00004123"/>
    </source>
</evidence>
<dbReference type="Pfam" id="PF00493">
    <property type="entry name" value="MCM"/>
    <property type="match status" value="1"/>
</dbReference>
<dbReference type="GO" id="GO:0000727">
    <property type="term" value="P:double-strand break repair via break-induced replication"/>
    <property type="evidence" value="ECO:0007669"/>
    <property type="project" value="TreeGrafter"/>
</dbReference>
<comment type="subcellular location">
    <subcellularLocation>
        <location evidence="1">Nucleus</location>
    </subcellularLocation>
</comment>
<dbReference type="GO" id="GO:0003697">
    <property type="term" value="F:single-stranded DNA binding"/>
    <property type="evidence" value="ECO:0007669"/>
    <property type="project" value="TreeGrafter"/>
</dbReference>
<evidence type="ECO:0000256" key="3">
    <source>
        <dbReference type="ARBA" id="ARBA00012551"/>
    </source>
</evidence>
<evidence type="ECO:0000313" key="18">
    <source>
        <dbReference type="EMBL" id="KAA8494300.1"/>
    </source>
</evidence>
<evidence type="ECO:0000256" key="13">
    <source>
        <dbReference type="ARBA" id="ARBA00023125"/>
    </source>
</evidence>